<evidence type="ECO:0000256" key="5">
    <source>
        <dbReference type="ARBA" id="ARBA00022898"/>
    </source>
</evidence>
<dbReference type="PIRSF" id="PIRSF038941">
    <property type="entry name" value="NspC"/>
    <property type="match status" value="1"/>
</dbReference>
<comment type="similarity">
    <text evidence="8">Belongs to the Orn/Lys/Arg decarboxylase class-II family. NspC subfamily.</text>
</comment>
<dbReference type="EMBL" id="CP066776">
    <property type="protein sequence ID" value="QQL45077.1"/>
    <property type="molecule type" value="Genomic_DNA"/>
</dbReference>
<dbReference type="GO" id="GO:0009089">
    <property type="term" value="P:lysine biosynthetic process via diaminopimelate"/>
    <property type="evidence" value="ECO:0007669"/>
    <property type="project" value="TreeGrafter"/>
</dbReference>
<dbReference type="Pfam" id="PF00278">
    <property type="entry name" value="Orn_DAP_Arg_deC"/>
    <property type="match status" value="1"/>
</dbReference>
<dbReference type="KEGG" id="soa:G3M56_000370"/>
<dbReference type="RefSeq" id="WP_164364838.1">
    <property type="nucleotide sequence ID" value="NZ_CP066776.1"/>
</dbReference>
<keyword evidence="4" id="KW-0210">Decarboxylase</keyword>
<accession>A0A6B3L4C5</accession>
<evidence type="ECO:0000256" key="6">
    <source>
        <dbReference type="ARBA" id="ARBA00023066"/>
    </source>
</evidence>
<keyword evidence="5" id="KW-0663">Pyridoxal phosphate</keyword>
<comment type="catalytic activity">
    <reaction evidence="9">
        <text>carboxyspermidine + H(+) = spermidine + CO2</text>
        <dbReference type="Rhea" id="RHEA:34095"/>
        <dbReference type="ChEBI" id="CHEBI:15378"/>
        <dbReference type="ChEBI" id="CHEBI:16526"/>
        <dbReference type="ChEBI" id="CHEBI:57834"/>
        <dbReference type="ChEBI" id="CHEBI:65072"/>
        <dbReference type="EC" id="4.1.1.96"/>
    </reaction>
</comment>
<sequence>MSLTDTFPFLDQLPSPAFVVDLEKLRANARIIDDIRQRSGCKAVLALKAFSMWSTFPELRQFTDGCCASGIWEARLAREEFGGNVLTYSPGYDEAEIADLLEITDHLDFNSVDQWLRFRDQVQSHPRYQSGAIHCGLRINPEHSTGDTPLYDPCSPGSRLGITRDQIDAAPAGALDGISGLHFHTLCEQGADDLETTLAAVEEKFGDLLASPQITWLNMGGGHWITKPDYDRDLLVKLIQDIAERYSLTVWIEPGEAFAIHTGVLTATVRDIVTNGGVKIAILDVSATGHMPDVLEMPYRPDVFGPSGAMAGPAGATNHTYRLGCPTCLAGDVIGDFSFDTPLAAGDRLVFDDMAHYTMVKTTMFNGVRHPAICSYDSATGESKVIREFTYEDYRGRLS</sequence>
<dbReference type="NCBIfam" id="TIGR01047">
    <property type="entry name" value="nspC"/>
    <property type="match status" value="1"/>
</dbReference>
<evidence type="ECO:0000256" key="11">
    <source>
        <dbReference type="PIRSR" id="PIRSR038941-1"/>
    </source>
</evidence>
<evidence type="ECO:0000313" key="13">
    <source>
        <dbReference type="EMBL" id="QQL45077.1"/>
    </source>
</evidence>
<dbReference type="EC" id="4.1.1.96" evidence="2"/>
<keyword evidence="14" id="KW-1185">Reference proteome</keyword>
<name>A0A6B3L4C5_9BACT</name>
<reference evidence="13 14" key="1">
    <citation type="submission" date="2020-12" db="EMBL/GenBank/DDBJ databases">
        <title>Sulforoseuscoccus oceanibium gen. nov., sp. nov., a representative of the phylum Verrucomicrobia with special cytoplasmic membrane, and proposal of Sulforoseuscoccusaceae fam. nov.</title>
        <authorList>
            <person name="Xi F."/>
        </authorList>
    </citation>
    <scope>NUCLEOTIDE SEQUENCE [LARGE SCALE GENOMIC DNA]</scope>
    <source>
        <strain evidence="13 14">T37</strain>
    </source>
</reference>
<evidence type="ECO:0000256" key="3">
    <source>
        <dbReference type="ARBA" id="ARBA00013633"/>
    </source>
</evidence>
<evidence type="ECO:0000256" key="10">
    <source>
        <dbReference type="ARBA" id="ARBA00047389"/>
    </source>
</evidence>
<comment type="cofactor">
    <cofactor evidence="1">
        <name>pyridoxal 5'-phosphate</name>
        <dbReference type="ChEBI" id="CHEBI:597326"/>
    </cofactor>
</comment>
<comment type="catalytic activity">
    <reaction evidence="10">
        <text>carboxynorspermidine + H(+) = norspermidine + CO2</text>
        <dbReference type="Rhea" id="RHEA:34099"/>
        <dbReference type="ChEBI" id="CHEBI:15378"/>
        <dbReference type="ChEBI" id="CHEBI:16526"/>
        <dbReference type="ChEBI" id="CHEBI:57920"/>
        <dbReference type="ChEBI" id="CHEBI:65070"/>
        <dbReference type="EC" id="4.1.1.96"/>
    </reaction>
</comment>
<dbReference type="Gene3D" id="3.20.20.10">
    <property type="entry name" value="Alanine racemase"/>
    <property type="match status" value="1"/>
</dbReference>
<dbReference type="GO" id="GO:0008295">
    <property type="term" value="P:spermidine biosynthetic process"/>
    <property type="evidence" value="ECO:0007669"/>
    <property type="project" value="UniProtKB-KW"/>
</dbReference>
<dbReference type="SUPFAM" id="SSF51419">
    <property type="entry name" value="PLP-binding barrel"/>
    <property type="match status" value="1"/>
</dbReference>
<feature type="domain" description="Orn/DAP/Arg decarboxylase 2 C-terminal" evidence="12">
    <location>
        <begin position="152"/>
        <end position="354"/>
    </location>
</feature>
<dbReference type="InterPro" id="IPR022643">
    <property type="entry name" value="De-COase2_C"/>
</dbReference>
<evidence type="ECO:0000313" key="14">
    <source>
        <dbReference type="Proteomes" id="UP000475117"/>
    </source>
</evidence>
<dbReference type="InterPro" id="IPR009006">
    <property type="entry name" value="Ala_racemase/Decarboxylase_C"/>
</dbReference>
<dbReference type="PANTHER" id="PTHR43727">
    <property type="entry name" value="DIAMINOPIMELATE DECARBOXYLASE"/>
    <property type="match status" value="1"/>
</dbReference>
<protein>
    <recommendedName>
        <fullName evidence="3">Carboxynorspermidine/carboxyspermidine decarboxylase</fullName>
        <ecNumber evidence="2">4.1.1.96</ecNumber>
    </recommendedName>
</protein>
<evidence type="ECO:0000256" key="2">
    <source>
        <dbReference type="ARBA" id="ARBA00012259"/>
    </source>
</evidence>
<evidence type="ECO:0000256" key="1">
    <source>
        <dbReference type="ARBA" id="ARBA00001933"/>
    </source>
</evidence>
<dbReference type="SUPFAM" id="SSF50621">
    <property type="entry name" value="Alanine racemase C-terminal domain-like"/>
    <property type="match status" value="1"/>
</dbReference>
<proteinExistence type="inferred from homology"/>
<keyword evidence="7 13" id="KW-0456">Lyase</keyword>
<dbReference type="GO" id="GO:0045312">
    <property type="term" value="P:nor-spermidine biosynthetic process"/>
    <property type="evidence" value="ECO:0007669"/>
    <property type="project" value="InterPro"/>
</dbReference>
<dbReference type="CDD" id="cd06829">
    <property type="entry name" value="PLPDE_III_CANSDC"/>
    <property type="match status" value="1"/>
</dbReference>
<evidence type="ECO:0000259" key="12">
    <source>
        <dbReference type="Pfam" id="PF00278"/>
    </source>
</evidence>
<evidence type="ECO:0000256" key="4">
    <source>
        <dbReference type="ARBA" id="ARBA00022793"/>
    </source>
</evidence>
<dbReference type="InterPro" id="IPR005730">
    <property type="entry name" value="Nsp_de-COase"/>
</dbReference>
<dbReference type="Proteomes" id="UP000475117">
    <property type="component" value="Chromosome"/>
</dbReference>
<dbReference type="InterPro" id="IPR029066">
    <property type="entry name" value="PLP-binding_barrel"/>
</dbReference>
<feature type="binding site" evidence="11">
    <location>
        <position position="256"/>
    </location>
    <ligand>
        <name>substrate</name>
    </ligand>
</feature>
<dbReference type="AlphaFoldDB" id="A0A6B3L4C5"/>
<feature type="binding site" evidence="11">
    <location>
        <position position="293"/>
    </location>
    <ligand>
        <name>substrate</name>
    </ligand>
</feature>
<evidence type="ECO:0000256" key="9">
    <source>
        <dbReference type="ARBA" id="ARBA00047351"/>
    </source>
</evidence>
<dbReference type="Gene3D" id="2.40.37.10">
    <property type="entry name" value="Lyase, Ornithine Decarboxylase, Chain A, domain 1"/>
    <property type="match status" value="1"/>
</dbReference>
<dbReference type="GO" id="GO:0008836">
    <property type="term" value="F:diaminopimelate decarboxylase activity"/>
    <property type="evidence" value="ECO:0007669"/>
    <property type="project" value="TreeGrafter"/>
</dbReference>
<dbReference type="PANTHER" id="PTHR43727:SF1">
    <property type="entry name" value="CARBOXYNORSPERMIDINE_CARBOXYSPERMIDINE DECARBOXYLASE"/>
    <property type="match status" value="1"/>
</dbReference>
<evidence type="ECO:0000256" key="7">
    <source>
        <dbReference type="ARBA" id="ARBA00023239"/>
    </source>
</evidence>
<evidence type="ECO:0000256" key="8">
    <source>
        <dbReference type="ARBA" id="ARBA00025802"/>
    </source>
</evidence>
<gene>
    <name evidence="13" type="primary">nspC</name>
    <name evidence="13" type="ORF">G3M56_000370</name>
</gene>
<organism evidence="13 14">
    <name type="scientific">Sulfuriroseicoccus oceanibius</name>
    <dbReference type="NCBI Taxonomy" id="2707525"/>
    <lineage>
        <taxon>Bacteria</taxon>
        <taxon>Pseudomonadati</taxon>
        <taxon>Verrucomicrobiota</taxon>
        <taxon>Verrucomicrobiia</taxon>
        <taxon>Verrucomicrobiales</taxon>
        <taxon>Verrucomicrobiaceae</taxon>
        <taxon>Sulfuriroseicoccus</taxon>
    </lineage>
</organism>
<keyword evidence="6" id="KW-0745">Spermidine biosynthesis</keyword>